<dbReference type="InterPro" id="IPR013785">
    <property type="entry name" value="Aldolase_TIM"/>
</dbReference>
<dbReference type="GO" id="GO:0003824">
    <property type="term" value="F:catalytic activity"/>
    <property type="evidence" value="ECO:0007669"/>
    <property type="project" value="InterPro"/>
</dbReference>
<dbReference type="Proteomes" id="UP000228906">
    <property type="component" value="Unassembled WGS sequence"/>
</dbReference>
<comment type="cofactor">
    <cofactor evidence="1">
        <name>[4Fe-4S] cluster</name>
        <dbReference type="ChEBI" id="CHEBI:49883"/>
    </cofactor>
</comment>
<reference evidence="9" key="1">
    <citation type="submission" date="2017-09" db="EMBL/GenBank/DDBJ databases">
        <title>Depth-based differentiation of microbial function through sediment-hosted aquifers and enrichment of novel symbionts in the deep terrestrial subsurface.</title>
        <authorList>
            <person name="Probst A.J."/>
            <person name="Ladd B."/>
            <person name="Jarett J.K."/>
            <person name="Geller-Mcgrath D.E."/>
            <person name="Sieber C.M.K."/>
            <person name="Emerson J.B."/>
            <person name="Anantharaman K."/>
            <person name="Thomas B.C."/>
            <person name="Malmstrom R."/>
            <person name="Stieglmeier M."/>
            <person name="Klingl A."/>
            <person name="Woyke T."/>
            <person name="Ryan C.M."/>
            <person name="Banfield J.F."/>
        </authorList>
    </citation>
    <scope>NUCLEOTIDE SEQUENCE [LARGE SCALE GENOMIC DNA]</scope>
</reference>
<evidence type="ECO:0000259" key="7">
    <source>
        <dbReference type="PROSITE" id="PS51918"/>
    </source>
</evidence>
<evidence type="ECO:0000256" key="4">
    <source>
        <dbReference type="ARBA" id="ARBA00022723"/>
    </source>
</evidence>
<dbReference type="PANTHER" id="PTHR30352">
    <property type="entry name" value="PYRUVATE FORMATE-LYASE-ACTIVATING ENZYME"/>
    <property type="match status" value="1"/>
</dbReference>
<dbReference type="PROSITE" id="PS51257">
    <property type="entry name" value="PROKAR_LIPOPROTEIN"/>
    <property type="match status" value="1"/>
</dbReference>
<dbReference type="Pfam" id="PF04055">
    <property type="entry name" value="Radical_SAM"/>
    <property type="match status" value="1"/>
</dbReference>
<dbReference type="SFLD" id="SFLDG01067">
    <property type="entry name" value="SPASM/twitch_domain_containing"/>
    <property type="match status" value="1"/>
</dbReference>
<dbReference type="InterPro" id="IPR058240">
    <property type="entry name" value="rSAM_sf"/>
</dbReference>
<dbReference type="NCBIfam" id="TIGR02495">
    <property type="entry name" value="NrdG2"/>
    <property type="match status" value="1"/>
</dbReference>
<feature type="domain" description="Radical SAM core" evidence="7">
    <location>
        <begin position="14"/>
        <end position="237"/>
    </location>
</feature>
<protein>
    <submittedName>
        <fullName evidence="8">Anaerobic ribonucleoside-triphosphate reductase activating protein</fullName>
    </submittedName>
</protein>
<name>A0A2H0UVT2_9BACT</name>
<gene>
    <name evidence="8" type="ORF">COU03_03550</name>
</gene>
<dbReference type="SFLD" id="SFLDS00029">
    <property type="entry name" value="Radical_SAM"/>
    <property type="match status" value="1"/>
</dbReference>
<keyword evidence="5" id="KW-0408">Iron</keyword>
<sequence>MMKIGGLQRITLLDYPGHLACIVFLTGCNFRCPWCYSSELVLPEKIAKQPIMAHSDFYDFLKRRKGQLEGVVICGGEPTINSDLPAFCRQIKKMGYKIKLDTNGSNPTMLKDLLKKRLVDYLAMDIKAPLAKYSSVVGFEGCSNNYLADNIQKSVEILKQGLVDYEFRTTFVPGIHTKEDIADIVKWLKPAKKYFLQHFRPEKTLDPIFAQMKIDLTEEINQCLAMASPFFEITQVR</sequence>
<proteinExistence type="predicted"/>
<dbReference type="GO" id="GO:0051539">
    <property type="term" value="F:4 iron, 4 sulfur cluster binding"/>
    <property type="evidence" value="ECO:0007669"/>
    <property type="project" value="UniProtKB-KW"/>
</dbReference>
<dbReference type="InterPro" id="IPR007197">
    <property type="entry name" value="rSAM"/>
</dbReference>
<evidence type="ECO:0000256" key="2">
    <source>
        <dbReference type="ARBA" id="ARBA00022485"/>
    </source>
</evidence>
<dbReference type="SUPFAM" id="SSF102114">
    <property type="entry name" value="Radical SAM enzymes"/>
    <property type="match status" value="1"/>
</dbReference>
<dbReference type="PROSITE" id="PS51918">
    <property type="entry name" value="RADICAL_SAM"/>
    <property type="match status" value="1"/>
</dbReference>
<keyword evidence="2" id="KW-0004">4Fe-4S</keyword>
<dbReference type="AlphaFoldDB" id="A0A2H0UVT2"/>
<dbReference type="SFLD" id="SFLDG01094">
    <property type="entry name" value="Uncharacterised_Radical_SAM_Su"/>
    <property type="match status" value="1"/>
</dbReference>
<evidence type="ECO:0000256" key="5">
    <source>
        <dbReference type="ARBA" id="ARBA00023004"/>
    </source>
</evidence>
<evidence type="ECO:0000256" key="6">
    <source>
        <dbReference type="ARBA" id="ARBA00023014"/>
    </source>
</evidence>
<dbReference type="CDD" id="cd01335">
    <property type="entry name" value="Radical_SAM"/>
    <property type="match status" value="1"/>
</dbReference>
<keyword evidence="3" id="KW-0949">S-adenosyl-L-methionine</keyword>
<evidence type="ECO:0000313" key="9">
    <source>
        <dbReference type="Proteomes" id="UP000228906"/>
    </source>
</evidence>
<dbReference type="InterPro" id="IPR034457">
    <property type="entry name" value="Organic_radical-activating"/>
</dbReference>
<dbReference type="PANTHER" id="PTHR30352:SF5">
    <property type="entry name" value="PYRUVATE FORMATE-LYASE 1-ACTIVATING ENZYME"/>
    <property type="match status" value="1"/>
</dbReference>
<dbReference type="InterPro" id="IPR012840">
    <property type="entry name" value="NrdG2"/>
</dbReference>
<keyword evidence="4" id="KW-0479">Metal-binding</keyword>
<evidence type="ECO:0000256" key="1">
    <source>
        <dbReference type="ARBA" id="ARBA00001966"/>
    </source>
</evidence>
<comment type="caution">
    <text evidence="8">The sequence shown here is derived from an EMBL/GenBank/DDBJ whole genome shotgun (WGS) entry which is preliminary data.</text>
</comment>
<evidence type="ECO:0000256" key="3">
    <source>
        <dbReference type="ARBA" id="ARBA00022691"/>
    </source>
</evidence>
<dbReference type="GO" id="GO:0046872">
    <property type="term" value="F:metal ion binding"/>
    <property type="evidence" value="ECO:0007669"/>
    <property type="project" value="UniProtKB-KW"/>
</dbReference>
<organism evidence="8 9">
    <name type="scientific">bacterium (Candidatus Gribaldobacteria) CG10_big_fil_rev_8_21_14_0_10_41_12</name>
    <dbReference type="NCBI Taxonomy" id="2014277"/>
    <lineage>
        <taxon>Bacteria</taxon>
        <taxon>Candidatus Gribaldobacteria</taxon>
    </lineage>
</organism>
<keyword evidence="6" id="KW-0411">Iron-sulfur</keyword>
<dbReference type="EMBL" id="PFAV01000065">
    <property type="protein sequence ID" value="PIR90956.1"/>
    <property type="molecule type" value="Genomic_DNA"/>
</dbReference>
<accession>A0A2H0UVT2</accession>
<dbReference type="Gene3D" id="3.20.20.70">
    <property type="entry name" value="Aldolase class I"/>
    <property type="match status" value="1"/>
</dbReference>
<evidence type="ECO:0000313" key="8">
    <source>
        <dbReference type="EMBL" id="PIR90956.1"/>
    </source>
</evidence>